<accession>A0A0L0EY58</accession>
<evidence type="ECO:0000256" key="1">
    <source>
        <dbReference type="SAM" id="SignalP"/>
    </source>
</evidence>
<dbReference type="OrthoDB" id="1666796at2759"/>
<keyword evidence="3" id="KW-1185">Reference proteome</keyword>
<gene>
    <name evidence="2" type="ORF">SARC_18118</name>
</gene>
<proteinExistence type="predicted"/>
<sequence>MFLQSAVCTALLALSTGVLGDEHTHRYTNGEQVILWMNTVGPYHNRQETYNFFSLPYCQGEHTH</sequence>
<protein>
    <submittedName>
        <fullName evidence="2">Uncharacterized protein</fullName>
    </submittedName>
</protein>
<dbReference type="eggNOG" id="KOG1277">
    <property type="taxonomic scope" value="Eukaryota"/>
</dbReference>
<dbReference type="EMBL" id="KQ255478">
    <property type="protein sequence ID" value="KNC69371.1"/>
    <property type="molecule type" value="Genomic_DNA"/>
</dbReference>
<feature type="signal peptide" evidence="1">
    <location>
        <begin position="1"/>
        <end position="20"/>
    </location>
</feature>
<dbReference type="AlphaFoldDB" id="A0A0L0EY58"/>
<keyword evidence="1" id="KW-0732">Signal</keyword>
<dbReference type="GeneID" id="25918622"/>
<feature type="non-terminal residue" evidence="2">
    <location>
        <position position="64"/>
    </location>
</feature>
<name>A0A0L0EY58_9EUKA</name>
<evidence type="ECO:0000313" key="3">
    <source>
        <dbReference type="Proteomes" id="UP000054560"/>
    </source>
</evidence>
<organism evidence="2 3">
    <name type="scientific">Sphaeroforma arctica JP610</name>
    <dbReference type="NCBI Taxonomy" id="667725"/>
    <lineage>
        <taxon>Eukaryota</taxon>
        <taxon>Ichthyosporea</taxon>
        <taxon>Ichthyophonida</taxon>
        <taxon>Sphaeroforma</taxon>
    </lineage>
</organism>
<dbReference type="STRING" id="667725.A0A0L0EY58"/>
<feature type="chain" id="PRO_5036467125" evidence="1">
    <location>
        <begin position="21"/>
        <end position="64"/>
    </location>
</feature>
<dbReference type="Proteomes" id="UP000054560">
    <property type="component" value="Unassembled WGS sequence"/>
</dbReference>
<evidence type="ECO:0000313" key="2">
    <source>
        <dbReference type="EMBL" id="KNC69371.1"/>
    </source>
</evidence>
<reference evidence="2 3" key="1">
    <citation type="submission" date="2011-02" db="EMBL/GenBank/DDBJ databases">
        <title>The Genome Sequence of Sphaeroforma arctica JP610.</title>
        <authorList>
            <consortium name="The Broad Institute Genome Sequencing Platform"/>
            <person name="Russ C."/>
            <person name="Cuomo C."/>
            <person name="Young S.K."/>
            <person name="Zeng Q."/>
            <person name="Gargeya S."/>
            <person name="Alvarado L."/>
            <person name="Berlin A."/>
            <person name="Chapman S.B."/>
            <person name="Chen Z."/>
            <person name="Freedman E."/>
            <person name="Gellesch M."/>
            <person name="Goldberg J."/>
            <person name="Griggs A."/>
            <person name="Gujja S."/>
            <person name="Heilman E."/>
            <person name="Heiman D."/>
            <person name="Howarth C."/>
            <person name="Mehta T."/>
            <person name="Neiman D."/>
            <person name="Pearson M."/>
            <person name="Roberts A."/>
            <person name="Saif S."/>
            <person name="Shea T."/>
            <person name="Shenoy N."/>
            <person name="Sisk P."/>
            <person name="Stolte C."/>
            <person name="Sykes S."/>
            <person name="White J."/>
            <person name="Yandava C."/>
            <person name="Burger G."/>
            <person name="Gray M.W."/>
            <person name="Holland P.W.H."/>
            <person name="King N."/>
            <person name="Lang F.B.F."/>
            <person name="Roger A.J."/>
            <person name="Ruiz-Trillo I."/>
            <person name="Haas B."/>
            <person name="Nusbaum C."/>
            <person name="Birren B."/>
        </authorList>
    </citation>
    <scope>NUCLEOTIDE SEQUENCE [LARGE SCALE GENOMIC DNA]</scope>
    <source>
        <strain evidence="2 3">JP610</strain>
    </source>
</reference>
<dbReference type="RefSeq" id="XP_014143273.1">
    <property type="nucleotide sequence ID" value="XM_014287798.1"/>
</dbReference>